<keyword evidence="2" id="KW-0472">Membrane</keyword>
<dbReference type="EMBL" id="CP060131">
    <property type="protein sequence ID" value="QNG51643.1"/>
    <property type="molecule type" value="Genomic_DNA"/>
</dbReference>
<dbReference type="RefSeq" id="WP_185718397.1">
    <property type="nucleotide sequence ID" value="NZ_BAAAWI010000001.1"/>
</dbReference>
<organism evidence="3 4">
    <name type="scientific">Pseudonocardia petroleophila</name>
    <dbReference type="NCBI Taxonomy" id="37331"/>
    <lineage>
        <taxon>Bacteria</taxon>
        <taxon>Bacillati</taxon>
        <taxon>Actinomycetota</taxon>
        <taxon>Actinomycetes</taxon>
        <taxon>Pseudonocardiales</taxon>
        <taxon>Pseudonocardiaceae</taxon>
        <taxon>Pseudonocardia</taxon>
    </lineage>
</organism>
<protein>
    <submittedName>
        <fullName evidence="3">Uncharacterized protein</fullName>
    </submittedName>
</protein>
<evidence type="ECO:0000256" key="1">
    <source>
        <dbReference type="SAM" id="MobiDB-lite"/>
    </source>
</evidence>
<feature type="region of interest" description="Disordered" evidence="1">
    <location>
        <begin position="66"/>
        <end position="96"/>
    </location>
</feature>
<feature type="transmembrane region" description="Helical" evidence="2">
    <location>
        <begin position="12"/>
        <end position="33"/>
    </location>
</feature>
<dbReference type="KEGG" id="ppel:H6H00_26645"/>
<keyword evidence="4" id="KW-1185">Reference proteome</keyword>
<evidence type="ECO:0000313" key="3">
    <source>
        <dbReference type="EMBL" id="QNG51643.1"/>
    </source>
</evidence>
<keyword evidence="2" id="KW-1133">Transmembrane helix</keyword>
<sequence length="96" mass="9927">MDLATALVVSPVITASCWLLYRLMRFVFIWLVYRRGGAKDAVAILKAMGPDNPTIASAVRGRAGNVLERAAPSTQDQPRASPGGSGADDGDPGGGG</sequence>
<reference evidence="3 4" key="1">
    <citation type="submission" date="2020-08" db="EMBL/GenBank/DDBJ databases">
        <authorList>
            <person name="Mo P."/>
        </authorList>
    </citation>
    <scope>NUCLEOTIDE SEQUENCE [LARGE SCALE GENOMIC DNA]</scope>
    <source>
        <strain evidence="3 4">CGMCC 4.1532</strain>
    </source>
</reference>
<proteinExistence type="predicted"/>
<name>A0A7G7MFT2_9PSEU</name>
<dbReference type="Proteomes" id="UP000515728">
    <property type="component" value="Chromosome"/>
</dbReference>
<evidence type="ECO:0000313" key="4">
    <source>
        <dbReference type="Proteomes" id="UP000515728"/>
    </source>
</evidence>
<gene>
    <name evidence="3" type="ORF">H6H00_26645</name>
</gene>
<feature type="compositionally biased region" description="Gly residues" evidence="1">
    <location>
        <begin position="83"/>
        <end position="96"/>
    </location>
</feature>
<dbReference type="AlphaFoldDB" id="A0A7G7MFT2"/>
<accession>A0A7G7MFT2</accession>
<keyword evidence="2" id="KW-0812">Transmembrane</keyword>
<evidence type="ECO:0000256" key="2">
    <source>
        <dbReference type="SAM" id="Phobius"/>
    </source>
</evidence>